<dbReference type="OrthoDB" id="211056at2157"/>
<sequence length="119" mass="13447">MSDHFDGGGLEADDIDDTPTVTCSRCEAEWDLEYELDTLRVGNRALERFALDHKRHAGHFPDEVLPWCVACEQCPDADEFLTERPARRWAETHARHTGHEVSLRHADGGSTTVDAETDR</sequence>
<reference evidence="2 3" key="1">
    <citation type="journal article" date="2013" name="Genome Announc.">
        <title>Genome of the haloarchaeon Natronomonas moolapensis, a neutrophilic member of a previously haloalkaliphilic genus.</title>
        <authorList>
            <person name="Dyall-Smith M.L."/>
            <person name="Pfeiffer F."/>
            <person name="Oberwinkler T."/>
            <person name="Klee K."/>
            <person name="Rampp M."/>
            <person name="Palm P."/>
            <person name="Gross K."/>
            <person name="Schuster S.C."/>
            <person name="Oesterhelt D."/>
        </authorList>
    </citation>
    <scope>NUCLEOTIDE SEQUENCE [LARGE SCALE GENOMIC DNA]</scope>
    <source>
        <strain evidence="3">DSM 18674 / JCM 14361 / 8.8.11</strain>
    </source>
</reference>
<gene>
    <name evidence="2" type="ordered locus">Nmlp_1531</name>
</gene>
<dbReference type="RefSeq" id="WP_015408576.1">
    <property type="nucleotide sequence ID" value="NC_020388.1"/>
</dbReference>
<dbReference type="EMBL" id="HF582854">
    <property type="protein sequence ID" value="CCQ35732.1"/>
    <property type="molecule type" value="Genomic_DNA"/>
</dbReference>
<proteinExistence type="predicted"/>
<organism evidence="2 3">
    <name type="scientific">Natronomonas moolapensis (strain DSM 18674 / CECT 7526 / JCM 14361 / 8.8.11)</name>
    <dbReference type="NCBI Taxonomy" id="268739"/>
    <lineage>
        <taxon>Archaea</taxon>
        <taxon>Methanobacteriati</taxon>
        <taxon>Methanobacteriota</taxon>
        <taxon>Stenosarchaea group</taxon>
        <taxon>Halobacteria</taxon>
        <taxon>Halobacteriales</taxon>
        <taxon>Natronomonadaceae</taxon>
        <taxon>Natronomonas</taxon>
    </lineage>
</organism>
<feature type="compositionally biased region" description="Basic and acidic residues" evidence="1">
    <location>
        <begin position="91"/>
        <end position="107"/>
    </location>
</feature>
<dbReference type="InterPro" id="IPR058375">
    <property type="entry name" value="DUF8062"/>
</dbReference>
<feature type="compositionally biased region" description="Polar residues" evidence="1">
    <location>
        <begin position="109"/>
        <end position="119"/>
    </location>
</feature>
<feature type="region of interest" description="Disordered" evidence="1">
    <location>
        <begin position="91"/>
        <end position="119"/>
    </location>
</feature>
<evidence type="ECO:0000256" key="1">
    <source>
        <dbReference type="SAM" id="MobiDB-lite"/>
    </source>
</evidence>
<dbReference type="AlphaFoldDB" id="M1XP04"/>
<name>M1XP04_NATM8</name>
<evidence type="ECO:0000313" key="2">
    <source>
        <dbReference type="EMBL" id="CCQ35732.1"/>
    </source>
</evidence>
<dbReference type="Pfam" id="PF26258">
    <property type="entry name" value="DUF8062"/>
    <property type="match status" value="1"/>
</dbReference>
<accession>M1XP04</accession>
<protein>
    <submittedName>
        <fullName evidence="2">Uncharacterized protein</fullName>
    </submittedName>
</protein>
<dbReference type="HOGENOM" id="CLU_155007_0_0_2"/>
<keyword evidence="3" id="KW-1185">Reference proteome</keyword>
<dbReference type="eggNOG" id="arCOG06440">
    <property type="taxonomic scope" value="Archaea"/>
</dbReference>
<dbReference type="GeneID" id="14652955"/>
<dbReference type="KEGG" id="nmo:Nmlp_1531"/>
<evidence type="ECO:0000313" key="3">
    <source>
        <dbReference type="Proteomes" id="UP000011867"/>
    </source>
</evidence>
<dbReference type="Proteomes" id="UP000011867">
    <property type="component" value="Chromosome"/>
</dbReference>